<dbReference type="GO" id="GO:0046872">
    <property type="term" value="F:metal ion binding"/>
    <property type="evidence" value="ECO:0007669"/>
    <property type="project" value="UniProtKB-KW"/>
</dbReference>
<sequence>MAVDIVTSPDCGLLWRDLDSGVVGRALLEQGYCVTGEALSAEACEQLAGLYEQRQRFRSQVQMQRVNFGRGQYRYFAYPLPEGIQRLREAFYRKLVPVANHWAQCLGLDRHWPSTLGEFLRENHLQGQQLPTPLMLDYGPGDYNCLHQDKYGEAFFPFQVLIQLNRPGKDFTGGEFVLVENQARRQSRVMVVPLSRGQAVVFPNSLGVQRSSRGYSRTQIRHGVSQIMTGHRRSLGLIFHDALK</sequence>
<dbReference type="InterPro" id="IPR005123">
    <property type="entry name" value="Oxoglu/Fe-dep_dioxygenase_dom"/>
</dbReference>
<dbReference type="RefSeq" id="WP_206573469.1">
    <property type="nucleotide sequence ID" value="NZ_JAFKCV010000004.1"/>
</dbReference>
<reference evidence="3" key="1">
    <citation type="submission" date="2021-03" db="EMBL/GenBank/DDBJ databases">
        <title>novel species isolated from a fishpond in China.</title>
        <authorList>
            <person name="Lu H."/>
            <person name="Cai Z."/>
        </authorList>
    </citation>
    <scope>NUCLEOTIDE SEQUENCE</scope>
    <source>
        <strain evidence="3">JCM 30855</strain>
    </source>
</reference>
<evidence type="ECO:0000256" key="1">
    <source>
        <dbReference type="RuleBase" id="RU003682"/>
    </source>
</evidence>
<keyword evidence="1" id="KW-0479">Metal-binding</keyword>
<dbReference type="Proteomes" id="UP000664654">
    <property type="component" value="Unassembled WGS sequence"/>
</dbReference>
<name>A0A939IQS3_9ALTE</name>
<keyword evidence="1" id="KW-0408">Iron</keyword>
<keyword evidence="1" id="KW-0560">Oxidoreductase</keyword>
<protein>
    <submittedName>
        <fullName evidence="3">2OG-Fe(II) oxygenase</fullName>
    </submittedName>
</protein>
<comment type="caution">
    <text evidence="3">The sequence shown here is derived from an EMBL/GenBank/DDBJ whole genome shotgun (WGS) entry which is preliminary data.</text>
</comment>
<evidence type="ECO:0000313" key="3">
    <source>
        <dbReference type="EMBL" id="MBN7825359.1"/>
    </source>
</evidence>
<dbReference type="GO" id="GO:0016491">
    <property type="term" value="F:oxidoreductase activity"/>
    <property type="evidence" value="ECO:0007669"/>
    <property type="project" value="UniProtKB-KW"/>
</dbReference>
<dbReference type="InterPro" id="IPR018655">
    <property type="entry name" value="DUF2086"/>
</dbReference>
<dbReference type="AlphaFoldDB" id="A0A939IQS3"/>
<dbReference type="Gene3D" id="2.60.120.620">
    <property type="entry name" value="q2cbj1_9rhob like domain"/>
    <property type="match status" value="1"/>
</dbReference>
<gene>
    <name evidence="3" type="ORF">J0A66_09015</name>
</gene>
<proteinExistence type="inferred from homology"/>
<accession>A0A939IQS3</accession>
<comment type="similarity">
    <text evidence="1">Belongs to the iron/ascorbate-dependent oxidoreductase family.</text>
</comment>
<dbReference type="Pfam" id="PF09859">
    <property type="entry name" value="Oxygenase-NA"/>
    <property type="match status" value="1"/>
</dbReference>
<dbReference type="EMBL" id="JAFKCV010000004">
    <property type="protein sequence ID" value="MBN7825359.1"/>
    <property type="molecule type" value="Genomic_DNA"/>
</dbReference>
<dbReference type="PROSITE" id="PS51471">
    <property type="entry name" value="FE2OG_OXY"/>
    <property type="match status" value="1"/>
</dbReference>
<evidence type="ECO:0000313" key="4">
    <source>
        <dbReference type="Proteomes" id="UP000664654"/>
    </source>
</evidence>
<feature type="domain" description="Fe2OG dioxygenase" evidence="2">
    <location>
        <begin position="129"/>
        <end position="242"/>
    </location>
</feature>
<keyword evidence="4" id="KW-1185">Reference proteome</keyword>
<organism evidence="3 4">
    <name type="scientific">Bowmanella dokdonensis</name>
    <dbReference type="NCBI Taxonomy" id="751969"/>
    <lineage>
        <taxon>Bacteria</taxon>
        <taxon>Pseudomonadati</taxon>
        <taxon>Pseudomonadota</taxon>
        <taxon>Gammaproteobacteria</taxon>
        <taxon>Alteromonadales</taxon>
        <taxon>Alteromonadaceae</taxon>
        <taxon>Bowmanella</taxon>
    </lineage>
</organism>
<evidence type="ECO:0000259" key="2">
    <source>
        <dbReference type="PROSITE" id="PS51471"/>
    </source>
</evidence>